<dbReference type="InterPro" id="IPR000504">
    <property type="entry name" value="RRM_dom"/>
</dbReference>
<dbReference type="EMBL" id="LN835309">
    <property type="protein sequence ID" value="CRH02860.1"/>
    <property type="molecule type" value="Genomic_DNA"/>
</dbReference>
<dbReference type="InterPro" id="IPR012677">
    <property type="entry name" value="Nucleotide-bd_a/b_plait_sf"/>
</dbReference>
<feature type="signal peptide" evidence="2">
    <location>
        <begin position="1"/>
        <end position="22"/>
    </location>
</feature>
<dbReference type="InterPro" id="IPR035979">
    <property type="entry name" value="RBD_domain_sf"/>
</dbReference>
<dbReference type="KEGG" id="prel:PRELSG_1459500"/>
<organism evidence="4 5">
    <name type="scientific">Plasmodium relictum</name>
    <dbReference type="NCBI Taxonomy" id="85471"/>
    <lineage>
        <taxon>Eukaryota</taxon>
        <taxon>Sar</taxon>
        <taxon>Alveolata</taxon>
        <taxon>Apicomplexa</taxon>
        <taxon>Aconoidasida</taxon>
        <taxon>Haemosporida</taxon>
        <taxon>Plasmodiidae</taxon>
        <taxon>Plasmodium</taxon>
        <taxon>Plasmodium (Haemamoeba)</taxon>
    </lineage>
</organism>
<dbReference type="AlphaFoldDB" id="A0A1J1HBM7"/>
<feature type="chain" id="PRO_5013176140" description="RRM domain-containing protein" evidence="2">
    <location>
        <begin position="23"/>
        <end position="1238"/>
    </location>
</feature>
<feature type="compositionally biased region" description="Basic residues" evidence="1">
    <location>
        <begin position="568"/>
        <end position="580"/>
    </location>
</feature>
<dbReference type="GeneID" id="39739027"/>
<dbReference type="Gene3D" id="3.30.70.330">
    <property type="match status" value="1"/>
</dbReference>
<dbReference type="OrthoDB" id="431068at2759"/>
<feature type="compositionally biased region" description="Acidic residues" evidence="1">
    <location>
        <begin position="650"/>
        <end position="659"/>
    </location>
</feature>
<reference evidence="4 5" key="1">
    <citation type="submission" date="2015-04" db="EMBL/GenBank/DDBJ databases">
        <authorList>
            <consortium name="Pathogen Informatics"/>
        </authorList>
    </citation>
    <scope>NUCLEOTIDE SEQUENCE [LARGE SCALE GENOMIC DNA]</scope>
    <source>
        <strain evidence="4 5">SGS1</strain>
    </source>
</reference>
<dbReference type="Pfam" id="PF00076">
    <property type="entry name" value="RRM_1"/>
    <property type="match status" value="1"/>
</dbReference>
<dbReference type="GO" id="GO:0003723">
    <property type="term" value="F:RNA binding"/>
    <property type="evidence" value="ECO:0007669"/>
    <property type="project" value="InterPro"/>
</dbReference>
<dbReference type="SUPFAM" id="SSF54928">
    <property type="entry name" value="RNA-binding domain, RBD"/>
    <property type="match status" value="1"/>
</dbReference>
<name>A0A1J1HBM7_PLARL</name>
<gene>
    <name evidence="4" type="ORF">PRELSG_1459500</name>
</gene>
<evidence type="ECO:0000313" key="4">
    <source>
        <dbReference type="EMBL" id="CRH02860.1"/>
    </source>
</evidence>
<dbReference type="VEuPathDB" id="PlasmoDB:PRELSG_1459500"/>
<dbReference type="RefSeq" id="XP_028535380.1">
    <property type="nucleotide sequence ID" value="XM_028679693.1"/>
</dbReference>
<evidence type="ECO:0000313" key="5">
    <source>
        <dbReference type="Proteomes" id="UP000220158"/>
    </source>
</evidence>
<feature type="compositionally biased region" description="Basic and acidic residues" evidence="1">
    <location>
        <begin position="636"/>
        <end position="649"/>
    </location>
</feature>
<feature type="region of interest" description="Disordered" evidence="1">
    <location>
        <begin position="845"/>
        <end position="866"/>
    </location>
</feature>
<feature type="region of interest" description="Disordered" evidence="1">
    <location>
        <begin position="558"/>
        <end position="582"/>
    </location>
</feature>
<dbReference type="CDD" id="cd12254">
    <property type="entry name" value="RRM_hnRNPH_ESRPs_RBM12_like"/>
    <property type="match status" value="1"/>
</dbReference>
<feature type="compositionally biased region" description="Basic and acidic residues" evidence="1">
    <location>
        <begin position="660"/>
        <end position="675"/>
    </location>
</feature>
<feature type="domain" description="RRM" evidence="3">
    <location>
        <begin position="149"/>
        <end position="218"/>
    </location>
</feature>
<evidence type="ECO:0000259" key="3">
    <source>
        <dbReference type="Pfam" id="PF00076"/>
    </source>
</evidence>
<keyword evidence="5" id="KW-1185">Reference proteome</keyword>
<protein>
    <recommendedName>
        <fullName evidence="3">RRM domain-containing protein</fullName>
    </recommendedName>
</protein>
<dbReference type="Proteomes" id="UP000220158">
    <property type="component" value="Chromosome 14"/>
</dbReference>
<accession>A0A1J1HBM7</accession>
<feature type="region of interest" description="Disordered" evidence="1">
    <location>
        <begin position="635"/>
        <end position="675"/>
    </location>
</feature>
<sequence>MRILCNLIILVFFYFPNKIINSFKIHGNLKHCNKILLNIYKETNESKTDIIENNILKSKKRYSFSPVKRNTIEDIKKRIKFNEKIEKEKKKKFFKKKDIHKSLIEDIKKENINEEIKSLGRINTNDDWVSQNILPLPVEKSEETYNCLILCKGVPFNIDNSHIKNFFKPYEIIDKYIIYIKDKKGNFFGDVFVRFLNKEQKYLALKNKNYKFLLHRYIQLFNINEEHYEEYFNIGYKNPPSYKNYVPIKNIIVSNNYDFHEKNIITSYNNYDKDEDTEELREKVNKNGILLKNIYTGKKLKGRITSVHTYGVFIDCDVYIKNKNNKFIKILALLHKNKLTINVGLPFDPLCEQEKKELILQKNMNIIVYVDKIIKKNEDFNRSDDPNKNNLIFFNLTLDSSITEEKIEWLQKLKLKRGYINRIIDSNNNESKTNASAENYSKLLLNSDSCMEKLQTEIHKIKENNDKNTSENMCINEKVSDEKIKNVNEQVLKPTEINNEKEFMNDNCRYVDYEEGSIYDQNFNSRTKEKLIQEKNKKYKRDSKNRISKIYLMNNLNHENNYTDNKSKKQKKNNKLRSLNKGKNEIKEQIIGKKKKFKLNVKKIKKKKKNSNTSYDEYENIDDIFPFYLINEDEENSKKGKNEENKESEGNQESEENQEDINRTNTDKNTNDKEGLINKEIKKNLTEKYNDEMNSILKNIYSSHTERNISANHIDSSRQKKEREDKKKKILKVSKNVNDEHKSNSIMNENENTNMGCFERIHNREKWKNDIRKEESSFYSRIFGFNTDINDFYSNDIKENNINEKCKKLNIIEENIKLNENEIKYENMDYKNSYLVCAENLENEEKSGREEKEKRSKVGEEEGKEVERGEMKHLLSNKELNESKNNLNYIINYNNDSLDFSNFSELSLEELKKEIYKRNYLLPIEISIDSLRNRLIQIYICEKNNVDFDNFPIIRYYLFDFYLSIEDIKTLILSNRKFLNKKSIDKKLLDTLKINELKYLLHKAMENFRLWEPDDSIKRKILNFNKDLLLKQNLHNVDNINKKNLIILWNDFKDFMLNYVYRYDSKYDSYENIGKNDENNKNSTTNIMNNSNISMNKYIKRVKEMDKKNFFFSSEESFIENLENQMNKEKQKDSFKNSLIALNQNDENENELPDKINLKEAMKLLNNRAFQKKAKRSLNDESNEKENKDYIKKIIHVIIKNKKYFKENLNEEILKKIPYEELIFMLDKLPVDAIEELL</sequence>
<evidence type="ECO:0000256" key="2">
    <source>
        <dbReference type="SAM" id="SignalP"/>
    </source>
</evidence>
<keyword evidence="2" id="KW-0732">Signal</keyword>
<proteinExistence type="predicted"/>
<evidence type="ECO:0000256" key="1">
    <source>
        <dbReference type="SAM" id="MobiDB-lite"/>
    </source>
</evidence>
<dbReference type="OMA" id="KFLMHRY"/>